<gene>
    <name evidence="2" type="ORF">NE237_010614</name>
</gene>
<evidence type="ECO:0000256" key="1">
    <source>
        <dbReference type="SAM" id="MobiDB-lite"/>
    </source>
</evidence>
<protein>
    <submittedName>
        <fullName evidence="2">Uncharacterized protein</fullName>
    </submittedName>
</protein>
<accession>A0A9Q0L022</accession>
<keyword evidence="3" id="KW-1185">Reference proteome</keyword>
<dbReference type="Proteomes" id="UP001141806">
    <property type="component" value="Unassembled WGS sequence"/>
</dbReference>
<organism evidence="2 3">
    <name type="scientific">Protea cynaroides</name>
    <dbReference type="NCBI Taxonomy" id="273540"/>
    <lineage>
        <taxon>Eukaryota</taxon>
        <taxon>Viridiplantae</taxon>
        <taxon>Streptophyta</taxon>
        <taxon>Embryophyta</taxon>
        <taxon>Tracheophyta</taxon>
        <taxon>Spermatophyta</taxon>
        <taxon>Magnoliopsida</taxon>
        <taxon>Proteales</taxon>
        <taxon>Proteaceae</taxon>
        <taxon>Protea</taxon>
    </lineage>
</organism>
<name>A0A9Q0L022_9MAGN</name>
<dbReference type="EMBL" id="JAMYWD010000002">
    <property type="protein sequence ID" value="KAJ4979834.1"/>
    <property type="molecule type" value="Genomic_DNA"/>
</dbReference>
<reference evidence="2" key="1">
    <citation type="journal article" date="2023" name="Plant J.">
        <title>The genome of the king protea, Protea cynaroides.</title>
        <authorList>
            <person name="Chang J."/>
            <person name="Duong T.A."/>
            <person name="Schoeman C."/>
            <person name="Ma X."/>
            <person name="Roodt D."/>
            <person name="Barker N."/>
            <person name="Li Z."/>
            <person name="Van de Peer Y."/>
            <person name="Mizrachi E."/>
        </authorList>
    </citation>
    <scope>NUCLEOTIDE SEQUENCE</scope>
    <source>
        <tissue evidence="2">Young leaves</tissue>
    </source>
</reference>
<evidence type="ECO:0000313" key="3">
    <source>
        <dbReference type="Proteomes" id="UP001141806"/>
    </source>
</evidence>
<evidence type="ECO:0000313" key="2">
    <source>
        <dbReference type="EMBL" id="KAJ4979834.1"/>
    </source>
</evidence>
<proteinExistence type="predicted"/>
<dbReference type="AlphaFoldDB" id="A0A9Q0L022"/>
<sequence>MLFSAGSVRRQVIGLTMTQGGLSVPVRSSHDGDDENLEPEEARAKSDIARKSSVTGSLWFASSVLSASVSSVGIWRSMYLWMDLIAAEKVDIAVLASSSGTFSR</sequence>
<comment type="caution">
    <text evidence="2">The sequence shown here is derived from an EMBL/GenBank/DDBJ whole genome shotgun (WGS) entry which is preliminary data.</text>
</comment>
<feature type="region of interest" description="Disordered" evidence="1">
    <location>
        <begin position="22"/>
        <end position="44"/>
    </location>
</feature>